<dbReference type="EMBL" id="FWFY01000005">
    <property type="protein sequence ID" value="SLN45639.1"/>
    <property type="molecule type" value="Genomic_DNA"/>
</dbReference>
<organism evidence="2 3">
    <name type="scientific">Limimaricola soesokkakensis</name>
    <dbReference type="NCBI Taxonomy" id="1343159"/>
    <lineage>
        <taxon>Bacteria</taxon>
        <taxon>Pseudomonadati</taxon>
        <taxon>Pseudomonadota</taxon>
        <taxon>Alphaproteobacteria</taxon>
        <taxon>Rhodobacterales</taxon>
        <taxon>Paracoccaceae</taxon>
        <taxon>Limimaricola</taxon>
    </lineage>
</organism>
<dbReference type="EMBL" id="PYGB01000005">
    <property type="protein sequence ID" value="PSK86453.1"/>
    <property type="molecule type" value="Genomic_DNA"/>
</dbReference>
<protein>
    <submittedName>
        <fullName evidence="2">Uncharacterized protein</fullName>
    </submittedName>
</protein>
<evidence type="ECO:0000313" key="3">
    <source>
        <dbReference type="Proteomes" id="UP000193495"/>
    </source>
</evidence>
<proteinExistence type="predicted"/>
<accession>A0A1X6ZAR0</accession>
<keyword evidence="4" id="KW-1185">Reference proteome</keyword>
<dbReference type="Proteomes" id="UP000240624">
    <property type="component" value="Unassembled WGS sequence"/>
</dbReference>
<evidence type="ECO:0000313" key="1">
    <source>
        <dbReference type="EMBL" id="PSK86453.1"/>
    </source>
</evidence>
<reference evidence="2 3" key="1">
    <citation type="submission" date="2017-03" db="EMBL/GenBank/DDBJ databases">
        <authorList>
            <person name="Afonso C.L."/>
            <person name="Miller P.J."/>
            <person name="Scott M.A."/>
            <person name="Spackman E."/>
            <person name="Goraichik I."/>
            <person name="Dimitrov K.M."/>
            <person name="Suarez D.L."/>
            <person name="Swayne D.E."/>
        </authorList>
    </citation>
    <scope>NUCLEOTIDE SEQUENCE [LARGE SCALE GENOMIC DNA]</scope>
    <source>
        <strain evidence="2 3">CECT 8367</strain>
    </source>
</reference>
<name>A0A1X6ZAR0_9RHOB</name>
<evidence type="ECO:0000313" key="2">
    <source>
        <dbReference type="EMBL" id="SLN45639.1"/>
    </source>
</evidence>
<evidence type="ECO:0000313" key="4">
    <source>
        <dbReference type="Proteomes" id="UP000240624"/>
    </source>
</evidence>
<reference evidence="1 4" key="2">
    <citation type="submission" date="2018-03" db="EMBL/GenBank/DDBJ databases">
        <title>Genomic Encyclopedia of Archaeal and Bacterial Type Strains, Phase II (KMG-II): from individual species to whole genera.</title>
        <authorList>
            <person name="Goeker M."/>
        </authorList>
    </citation>
    <scope>NUCLEOTIDE SEQUENCE [LARGE SCALE GENOMIC DNA]</scope>
    <source>
        <strain evidence="1 4">DSM 29956</strain>
    </source>
</reference>
<dbReference type="AlphaFoldDB" id="A0A1X6ZAR0"/>
<dbReference type="RefSeq" id="WP_165761437.1">
    <property type="nucleotide sequence ID" value="NZ_FWFY01000005.1"/>
</dbReference>
<dbReference type="Proteomes" id="UP000193495">
    <property type="component" value="Unassembled WGS sequence"/>
</dbReference>
<sequence>MSRHPLVIGHGPARRSDICRAARATACRPTLDALLPARSGGRNIEPGSIPGA</sequence>
<gene>
    <name evidence="1" type="ORF">CLV79_105160</name>
    <name evidence="2" type="ORF">LOS8367_02012</name>
</gene>